<evidence type="ECO:0000256" key="1">
    <source>
        <dbReference type="SAM" id="MobiDB-lite"/>
    </source>
</evidence>
<dbReference type="EMBL" id="JARRAG010000002">
    <property type="protein sequence ID" value="MDG3007767.1"/>
    <property type="molecule type" value="Genomic_DNA"/>
</dbReference>
<proteinExistence type="predicted"/>
<feature type="signal peptide" evidence="2">
    <location>
        <begin position="1"/>
        <end position="29"/>
    </location>
</feature>
<feature type="region of interest" description="Disordered" evidence="1">
    <location>
        <begin position="87"/>
        <end position="153"/>
    </location>
</feature>
<evidence type="ECO:0000256" key="2">
    <source>
        <dbReference type="SAM" id="SignalP"/>
    </source>
</evidence>
<dbReference type="PROSITE" id="PS51257">
    <property type="entry name" value="PROKAR_LIPOPROTEIN"/>
    <property type="match status" value="1"/>
</dbReference>
<dbReference type="RefSeq" id="WP_277864039.1">
    <property type="nucleotide sequence ID" value="NZ_JARRAG010000002.1"/>
</dbReference>
<name>A0ABT6FJK6_9BACT</name>
<reference evidence="3 4" key="1">
    <citation type="submission" date="2023-03" db="EMBL/GenBank/DDBJ databases">
        <title>Paludisphaera mucosa sp. nov. a novel planctomycete from northern fen.</title>
        <authorList>
            <person name="Ivanova A."/>
        </authorList>
    </citation>
    <scope>NUCLEOTIDE SEQUENCE [LARGE SCALE GENOMIC DNA]</scope>
    <source>
        <strain evidence="3 4">Pla2</strain>
    </source>
</reference>
<evidence type="ECO:0000313" key="4">
    <source>
        <dbReference type="Proteomes" id="UP001216907"/>
    </source>
</evidence>
<feature type="chain" id="PRO_5046862744" description="Secreted protein" evidence="2">
    <location>
        <begin position="30"/>
        <end position="153"/>
    </location>
</feature>
<accession>A0ABT6FJK6</accession>
<feature type="compositionally biased region" description="Low complexity" evidence="1">
    <location>
        <begin position="116"/>
        <end position="134"/>
    </location>
</feature>
<comment type="caution">
    <text evidence="3">The sequence shown here is derived from an EMBL/GenBank/DDBJ whole genome shotgun (WGS) entry which is preliminary data.</text>
</comment>
<protein>
    <recommendedName>
        <fullName evidence="5">Secreted protein</fullName>
    </recommendedName>
</protein>
<keyword evidence="2" id="KW-0732">Signal</keyword>
<dbReference type="Proteomes" id="UP001216907">
    <property type="component" value="Unassembled WGS sequence"/>
</dbReference>
<keyword evidence="4" id="KW-1185">Reference proteome</keyword>
<organism evidence="3 4">
    <name type="scientific">Paludisphaera mucosa</name>
    <dbReference type="NCBI Taxonomy" id="3030827"/>
    <lineage>
        <taxon>Bacteria</taxon>
        <taxon>Pseudomonadati</taxon>
        <taxon>Planctomycetota</taxon>
        <taxon>Planctomycetia</taxon>
        <taxon>Isosphaerales</taxon>
        <taxon>Isosphaeraceae</taxon>
        <taxon>Paludisphaera</taxon>
    </lineage>
</organism>
<evidence type="ECO:0008006" key="5">
    <source>
        <dbReference type="Google" id="ProtNLM"/>
    </source>
</evidence>
<sequence>MTTRRTSPLAMIALTAVAAMLSTAGAASACSTAAQAPAAARGCCATRVQTACGCCSPSRSIAPNTSTASIGVEVRTAVLTPAVPTSSCECRADEPAAPSDRPQAPKPVESTDAPFATSSSRTSAVTAVAVSTRSSDPDPSPRPLYMRTSRLLI</sequence>
<evidence type="ECO:0000313" key="3">
    <source>
        <dbReference type="EMBL" id="MDG3007767.1"/>
    </source>
</evidence>
<gene>
    <name evidence="3" type="ORF">PZE19_28730</name>
</gene>